<gene>
    <name evidence="2" type="ORF">EZV62_010272</name>
</gene>
<dbReference type="Proteomes" id="UP000323000">
    <property type="component" value="Chromosome 4"/>
</dbReference>
<dbReference type="InterPro" id="IPR036691">
    <property type="entry name" value="Endo/exonu/phosph_ase_sf"/>
</dbReference>
<evidence type="ECO:0000313" key="2">
    <source>
        <dbReference type="EMBL" id="TXG63278.1"/>
    </source>
</evidence>
<dbReference type="EMBL" id="VAHF01000004">
    <property type="protein sequence ID" value="TXG63278.1"/>
    <property type="molecule type" value="Genomic_DNA"/>
</dbReference>
<dbReference type="GO" id="GO:0003824">
    <property type="term" value="F:catalytic activity"/>
    <property type="evidence" value="ECO:0007669"/>
    <property type="project" value="InterPro"/>
</dbReference>
<accession>A0A5C7I2Q5</accession>
<proteinExistence type="predicted"/>
<organism evidence="2 3">
    <name type="scientific">Acer yangbiense</name>
    <dbReference type="NCBI Taxonomy" id="1000413"/>
    <lineage>
        <taxon>Eukaryota</taxon>
        <taxon>Viridiplantae</taxon>
        <taxon>Streptophyta</taxon>
        <taxon>Embryophyta</taxon>
        <taxon>Tracheophyta</taxon>
        <taxon>Spermatophyta</taxon>
        <taxon>Magnoliopsida</taxon>
        <taxon>eudicotyledons</taxon>
        <taxon>Gunneridae</taxon>
        <taxon>Pentapetalae</taxon>
        <taxon>rosids</taxon>
        <taxon>malvids</taxon>
        <taxon>Sapindales</taxon>
        <taxon>Sapindaceae</taxon>
        <taxon>Hippocastanoideae</taxon>
        <taxon>Acereae</taxon>
        <taxon>Acer</taxon>
    </lineage>
</organism>
<dbReference type="AlphaFoldDB" id="A0A5C7I2Q5"/>
<keyword evidence="3" id="KW-1185">Reference proteome</keyword>
<dbReference type="Pfam" id="PF03372">
    <property type="entry name" value="Exo_endo_phos"/>
    <property type="match status" value="1"/>
</dbReference>
<dbReference type="Gene3D" id="3.60.10.10">
    <property type="entry name" value="Endonuclease/exonuclease/phosphatase"/>
    <property type="match status" value="1"/>
</dbReference>
<dbReference type="OrthoDB" id="1001388at2759"/>
<dbReference type="PANTHER" id="PTHR33710">
    <property type="entry name" value="BNAC02G09200D PROTEIN"/>
    <property type="match status" value="1"/>
</dbReference>
<dbReference type="InterPro" id="IPR005135">
    <property type="entry name" value="Endo/exonuclease/phosphatase"/>
</dbReference>
<comment type="caution">
    <text evidence="2">The sequence shown here is derived from an EMBL/GenBank/DDBJ whole genome shotgun (WGS) entry which is preliminary data.</text>
</comment>
<protein>
    <recommendedName>
        <fullName evidence="1">Endonuclease/exonuclease/phosphatase domain-containing protein</fullName>
    </recommendedName>
</protein>
<dbReference type="PANTHER" id="PTHR33710:SF71">
    <property type="entry name" value="ENDONUCLEASE_EXONUCLEASE_PHOSPHATASE DOMAIN-CONTAINING PROTEIN"/>
    <property type="match status" value="1"/>
</dbReference>
<sequence length="255" mass="29799">MLLWRKDLMVSILSFSEGHIDDIILMEDGFQWRFSGFYGDPSPGKRVFSWSLLRRLRVTDSLPWVCGGDFNELLCSNEKLGGLEKSISGMIRFRQVIDDCDLFDLGCSSPRLTWNNRRDGVGNVQERLDRFFADNRWRDRFGYIKVEQLGFNSSDHRPILLTFKQFSGPHRSRIESFRFEPFWLKESDFASVVENSWKDYGSSGLVDDFNKKLSWCASRLRGWSNVRFKNLSNQISVKNREIEKLYQSCDRAGVV</sequence>
<feature type="domain" description="Endonuclease/exonuclease/phosphatase" evidence="1">
    <location>
        <begin position="2"/>
        <end position="156"/>
    </location>
</feature>
<evidence type="ECO:0000313" key="3">
    <source>
        <dbReference type="Proteomes" id="UP000323000"/>
    </source>
</evidence>
<reference evidence="3" key="1">
    <citation type="journal article" date="2019" name="Gigascience">
        <title>De novo genome assembly of the endangered Acer yangbiense, a plant species with extremely small populations endemic to Yunnan Province, China.</title>
        <authorList>
            <person name="Yang J."/>
            <person name="Wariss H.M."/>
            <person name="Tao L."/>
            <person name="Zhang R."/>
            <person name="Yun Q."/>
            <person name="Hollingsworth P."/>
            <person name="Dao Z."/>
            <person name="Luo G."/>
            <person name="Guo H."/>
            <person name="Ma Y."/>
            <person name="Sun W."/>
        </authorList>
    </citation>
    <scope>NUCLEOTIDE SEQUENCE [LARGE SCALE GENOMIC DNA]</scope>
    <source>
        <strain evidence="3">cv. Malutang</strain>
    </source>
</reference>
<dbReference type="SUPFAM" id="SSF56219">
    <property type="entry name" value="DNase I-like"/>
    <property type="match status" value="1"/>
</dbReference>
<name>A0A5C7I2Q5_9ROSI</name>
<evidence type="ECO:0000259" key="1">
    <source>
        <dbReference type="Pfam" id="PF03372"/>
    </source>
</evidence>